<dbReference type="InterPro" id="IPR036286">
    <property type="entry name" value="LexA/Signal_pep-like_sf"/>
</dbReference>
<dbReference type="Gene3D" id="1.10.260.40">
    <property type="entry name" value="lambda repressor-like DNA-binding domains"/>
    <property type="match status" value="1"/>
</dbReference>
<evidence type="ECO:0000313" key="6">
    <source>
        <dbReference type="Proteomes" id="UP000576082"/>
    </source>
</evidence>
<dbReference type="PANTHER" id="PTHR40661">
    <property type="match status" value="1"/>
</dbReference>
<dbReference type="InterPro" id="IPR010982">
    <property type="entry name" value="Lambda_DNA-bd_dom_sf"/>
</dbReference>
<dbReference type="InterPro" id="IPR015927">
    <property type="entry name" value="Peptidase_S24_S26A/B/C"/>
</dbReference>
<feature type="domain" description="Peptidase S24/S26A/S26B/S26C" evidence="4">
    <location>
        <begin position="102"/>
        <end position="213"/>
    </location>
</feature>
<sequence length="224" mass="25124">MIISRIKKFLDENNISISAFEKTIGTANGTIRNALKNKTEISSKYLSLISVHYPELDFNWLVTGEGKMIRDSKKPVMTMELEAPVYKYKPDSLATIPLVSTEAIAGFGNLKFSINEKDVLKNYSIPEFAGVSFLIRVKGDSMHPKYTSGDIVGGKKIENSNFIQWGKPYIIATQEQGILIKYLYPSDQEDSLKAVSENEKYPAFDIPKSEITGLAIIRGVIRFE</sequence>
<keyword evidence="6" id="KW-1185">Reference proteome</keyword>
<comment type="caution">
    <text evidence="5">The sequence shown here is derived from an EMBL/GenBank/DDBJ whole genome shotgun (WGS) entry which is preliminary data.</text>
</comment>
<accession>A0A7X9RUP0</accession>
<dbReference type="PANTHER" id="PTHR40661:SF1">
    <property type="entry name" value="HTH CRO_C1-TYPE DOMAIN-CONTAINING PROTEIN"/>
    <property type="match status" value="1"/>
</dbReference>
<dbReference type="AlphaFoldDB" id="A0A7X9RUP0"/>
<evidence type="ECO:0000259" key="4">
    <source>
        <dbReference type="Pfam" id="PF00717"/>
    </source>
</evidence>
<dbReference type="SUPFAM" id="SSF51306">
    <property type="entry name" value="LexA/Signal peptidase"/>
    <property type="match status" value="1"/>
</dbReference>
<evidence type="ECO:0000256" key="3">
    <source>
        <dbReference type="ARBA" id="ARBA00023163"/>
    </source>
</evidence>
<dbReference type="Gene3D" id="2.10.109.10">
    <property type="entry name" value="Umud Fragment, subunit A"/>
    <property type="match status" value="1"/>
</dbReference>
<dbReference type="InterPro" id="IPR039418">
    <property type="entry name" value="LexA-like"/>
</dbReference>
<name>A0A7X9RUP0_9BACT</name>
<keyword evidence="1" id="KW-0805">Transcription regulation</keyword>
<evidence type="ECO:0000313" key="5">
    <source>
        <dbReference type="EMBL" id="NME69038.1"/>
    </source>
</evidence>
<dbReference type="RefSeq" id="WP_169657325.1">
    <property type="nucleotide sequence ID" value="NZ_JABANE010000033.1"/>
</dbReference>
<evidence type="ECO:0000256" key="2">
    <source>
        <dbReference type="ARBA" id="ARBA00023125"/>
    </source>
</evidence>
<keyword evidence="2" id="KW-0238">DNA-binding</keyword>
<reference evidence="5 6" key="1">
    <citation type="submission" date="2020-04" db="EMBL/GenBank/DDBJ databases">
        <title>Flammeovirga sp. SR4, a novel species isolated from seawater.</title>
        <authorList>
            <person name="Wang X."/>
        </authorList>
    </citation>
    <scope>NUCLEOTIDE SEQUENCE [LARGE SCALE GENOMIC DNA]</scope>
    <source>
        <strain evidence="5 6">ATCC 23126</strain>
    </source>
</reference>
<protein>
    <submittedName>
        <fullName evidence="5">LexA family transcriptional regulator</fullName>
    </submittedName>
</protein>
<keyword evidence="3" id="KW-0804">Transcription</keyword>
<dbReference type="Proteomes" id="UP000576082">
    <property type="component" value="Unassembled WGS sequence"/>
</dbReference>
<dbReference type="Pfam" id="PF00717">
    <property type="entry name" value="Peptidase_S24"/>
    <property type="match status" value="1"/>
</dbReference>
<dbReference type="EMBL" id="JABANE010000033">
    <property type="protein sequence ID" value="NME69038.1"/>
    <property type="molecule type" value="Genomic_DNA"/>
</dbReference>
<evidence type="ECO:0000256" key="1">
    <source>
        <dbReference type="ARBA" id="ARBA00023015"/>
    </source>
</evidence>
<organism evidence="5 6">
    <name type="scientific">Flammeovirga aprica JL-4</name>
    <dbReference type="NCBI Taxonomy" id="694437"/>
    <lineage>
        <taxon>Bacteria</taxon>
        <taxon>Pseudomonadati</taxon>
        <taxon>Bacteroidota</taxon>
        <taxon>Cytophagia</taxon>
        <taxon>Cytophagales</taxon>
        <taxon>Flammeovirgaceae</taxon>
        <taxon>Flammeovirga</taxon>
    </lineage>
</organism>
<gene>
    <name evidence="5" type="ORF">HHU12_13775</name>
</gene>
<dbReference type="GO" id="GO:0003677">
    <property type="term" value="F:DNA binding"/>
    <property type="evidence" value="ECO:0007669"/>
    <property type="project" value="UniProtKB-KW"/>
</dbReference>
<dbReference type="CDD" id="cd06529">
    <property type="entry name" value="S24_LexA-like"/>
    <property type="match status" value="1"/>
</dbReference>
<proteinExistence type="predicted"/>